<evidence type="ECO:0000313" key="1">
    <source>
        <dbReference type="EMBL" id="GIY46937.1"/>
    </source>
</evidence>
<proteinExistence type="predicted"/>
<accession>A0AAV4TPR0</accession>
<organism evidence="1 2">
    <name type="scientific">Caerostris extrusa</name>
    <name type="common">Bark spider</name>
    <name type="synonym">Caerostris bankana</name>
    <dbReference type="NCBI Taxonomy" id="172846"/>
    <lineage>
        <taxon>Eukaryota</taxon>
        <taxon>Metazoa</taxon>
        <taxon>Ecdysozoa</taxon>
        <taxon>Arthropoda</taxon>
        <taxon>Chelicerata</taxon>
        <taxon>Arachnida</taxon>
        <taxon>Araneae</taxon>
        <taxon>Araneomorphae</taxon>
        <taxon>Entelegynae</taxon>
        <taxon>Araneoidea</taxon>
        <taxon>Araneidae</taxon>
        <taxon>Caerostris</taxon>
    </lineage>
</organism>
<protein>
    <submittedName>
        <fullName evidence="1">Uncharacterized protein</fullName>
    </submittedName>
</protein>
<reference evidence="1 2" key="1">
    <citation type="submission" date="2021-06" db="EMBL/GenBank/DDBJ databases">
        <title>Caerostris extrusa draft genome.</title>
        <authorList>
            <person name="Kono N."/>
            <person name="Arakawa K."/>
        </authorList>
    </citation>
    <scope>NUCLEOTIDE SEQUENCE [LARGE SCALE GENOMIC DNA]</scope>
</reference>
<gene>
    <name evidence="1" type="ORF">CEXT_251971</name>
</gene>
<keyword evidence="2" id="KW-1185">Reference proteome</keyword>
<name>A0AAV4TPR0_CAEEX</name>
<evidence type="ECO:0000313" key="2">
    <source>
        <dbReference type="Proteomes" id="UP001054945"/>
    </source>
</evidence>
<sequence>MSRRQSGIEFNLLRTQLCEIFGALQNMLTGILIRDDIRVSKKLGQFRSILCEVREPSFIPKFKSTRLTKIRRILQREIKFIADSSLDSFN</sequence>
<dbReference type="EMBL" id="BPLR01011506">
    <property type="protein sequence ID" value="GIY46937.1"/>
    <property type="molecule type" value="Genomic_DNA"/>
</dbReference>
<dbReference type="AlphaFoldDB" id="A0AAV4TPR0"/>
<comment type="caution">
    <text evidence="1">The sequence shown here is derived from an EMBL/GenBank/DDBJ whole genome shotgun (WGS) entry which is preliminary data.</text>
</comment>
<dbReference type="Proteomes" id="UP001054945">
    <property type="component" value="Unassembled WGS sequence"/>
</dbReference>